<evidence type="ECO:0000256" key="2">
    <source>
        <dbReference type="ARBA" id="ARBA00022670"/>
    </source>
</evidence>
<evidence type="ECO:0000313" key="8">
    <source>
        <dbReference type="EMBL" id="KAE9604619.1"/>
    </source>
</evidence>
<dbReference type="Proteomes" id="UP000447434">
    <property type="component" value="Chromosome 11"/>
</dbReference>
<protein>
    <submittedName>
        <fullName evidence="8">Putative fruit bromelain</fullName>
    </submittedName>
</protein>
<evidence type="ECO:0000256" key="1">
    <source>
        <dbReference type="ARBA" id="ARBA00008455"/>
    </source>
</evidence>
<dbReference type="CDD" id="cd02248">
    <property type="entry name" value="Peptidase_C1A"/>
    <property type="match status" value="1"/>
</dbReference>
<keyword evidence="5" id="KW-0788">Thiol protease</keyword>
<evidence type="ECO:0000313" key="9">
    <source>
        <dbReference type="Proteomes" id="UP000447434"/>
    </source>
</evidence>
<keyword evidence="9" id="KW-1185">Reference proteome</keyword>
<dbReference type="InterPro" id="IPR000169">
    <property type="entry name" value="Pept_cys_AS"/>
</dbReference>
<dbReference type="Pfam" id="PF00112">
    <property type="entry name" value="Peptidase_C1"/>
    <property type="match status" value="1"/>
</dbReference>
<evidence type="ECO:0000256" key="6">
    <source>
        <dbReference type="ARBA" id="ARBA00023157"/>
    </source>
</evidence>
<accession>A0A6A5P5B7</accession>
<dbReference type="AlphaFoldDB" id="A0A6A5P5B7"/>
<dbReference type="SUPFAM" id="SSF54001">
    <property type="entry name" value="Cysteine proteinases"/>
    <property type="match status" value="1"/>
</dbReference>
<gene>
    <name evidence="8" type="ORF">Lalb_Chr11g0073731</name>
</gene>
<comment type="caution">
    <text evidence="8">The sequence shown here is derived from an EMBL/GenBank/DDBJ whole genome shotgun (WGS) entry which is preliminary data.</text>
</comment>
<proteinExistence type="inferred from homology"/>
<evidence type="ECO:0000256" key="7">
    <source>
        <dbReference type="ARBA" id="ARBA00023180"/>
    </source>
</evidence>
<sequence length="337" mass="37745">MTIAIEMNQFIFCVCVILCLSSYSAMSQTFNESSVAKIHEQWMIQYERSYENDFEKEKRLKIFKENLEYIEKFNNNANKSYKLGLNQFSDLTKDEFISSYTGLNTDFNISRQTSFSSNIESSKVYHIPGSIDWREKGAVTNVKTQGGCGSCWAFAAVAAVEGYIKIKTGNLPSLSEQELVDCTSGGCKGAYVIDGYKHIIEKNGIATEESYPYTQTAGTCQQNKARTAQISRYITVPPNDEQQLLRAVSKQPVATHISVNGDWSAYKEGVFTGPCGTNLIHAVTIVGYGATKEGIRYWVIKNSWGPNWGEGGFMRIQRGISDKRGLCGMAMWPTYPY</sequence>
<comment type="similarity">
    <text evidence="1">Belongs to the peptidase C1 family.</text>
</comment>
<evidence type="ECO:0000256" key="4">
    <source>
        <dbReference type="ARBA" id="ARBA00022801"/>
    </source>
</evidence>
<dbReference type="Gene3D" id="3.90.70.10">
    <property type="entry name" value="Cysteine proteinases"/>
    <property type="match status" value="1"/>
</dbReference>
<dbReference type="PRINTS" id="PR00705">
    <property type="entry name" value="PAPAIN"/>
</dbReference>
<dbReference type="InterPro" id="IPR039417">
    <property type="entry name" value="Peptidase_C1A_papain-like"/>
</dbReference>
<evidence type="ECO:0000256" key="5">
    <source>
        <dbReference type="ARBA" id="ARBA00022807"/>
    </source>
</evidence>
<dbReference type="PROSITE" id="PS00640">
    <property type="entry name" value="THIOL_PROTEASE_ASN"/>
    <property type="match status" value="1"/>
</dbReference>
<keyword evidence="7" id="KW-0325">Glycoprotein</keyword>
<dbReference type="InterPro" id="IPR013128">
    <property type="entry name" value="Peptidase_C1A"/>
</dbReference>
<dbReference type="OrthoDB" id="1572535at2759"/>
<keyword evidence="6" id="KW-1015">Disulfide bond</keyword>
<dbReference type="InterPro" id="IPR025661">
    <property type="entry name" value="Pept_asp_AS"/>
</dbReference>
<dbReference type="InterPro" id="IPR013201">
    <property type="entry name" value="Prot_inhib_I29"/>
</dbReference>
<keyword evidence="4" id="KW-0378">Hydrolase</keyword>
<dbReference type="PROSITE" id="PS00139">
    <property type="entry name" value="THIOL_PROTEASE_CYS"/>
    <property type="match status" value="1"/>
</dbReference>
<evidence type="ECO:0000256" key="3">
    <source>
        <dbReference type="ARBA" id="ARBA00022729"/>
    </source>
</evidence>
<keyword evidence="2" id="KW-0645">Protease</keyword>
<dbReference type="SMART" id="SM00645">
    <property type="entry name" value="Pept_C1"/>
    <property type="match status" value="1"/>
</dbReference>
<reference evidence="9" key="1">
    <citation type="journal article" date="2020" name="Nat. Commun.">
        <title>Genome sequence of the cluster root forming white lupin.</title>
        <authorList>
            <person name="Hufnagel B."/>
            <person name="Marques A."/>
            <person name="Soriano A."/>
            <person name="Marques L."/>
            <person name="Divol F."/>
            <person name="Doumas P."/>
            <person name="Sallet E."/>
            <person name="Mancinotti D."/>
            <person name="Carrere S."/>
            <person name="Marande W."/>
            <person name="Arribat S."/>
            <person name="Keller J."/>
            <person name="Huneau C."/>
            <person name="Blein T."/>
            <person name="Aime D."/>
            <person name="Laguerre M."/>
            <person name="Taylor J."/>
            <person name="Schubert V."/>
            <person name="Nelson M."/>
            <person name="Geu-Flores F."/>
            <person name="Crespi M."/>
            <person name="Gallardo-Guerrero K."/>
            <person name="Delaux P.-M."/>
            <person name="Salse J."/>
            <person name="Berges H."/>
            <person name="Guyot R."/>
            <person name="Gouzy J."/>
            <person name="Peret B."/>
        </authorList>
    </citation>
    <scope>NUCLEOTIDE SEQUENCE [LARGE SCALE GENOMIC DNA]</scope>
    <source>
        <strain evidence="9">cv. Amiga</strain>
    </source>
</reference>
<dbReference type="InterPro" id="IPR000668">
    <property type="entry name" value="Peptidase_C1A_C"/>
</dbReference>
<keyword evidence="3" id="KW-0732">Signal</keyword>
<dbReference type="Pfam" id="PF08246">
    <property type="entry name" value="Inhibitor_I29"/>
    <property type="match status" value="1"/>
</dbReference>
<dbReference type="EMBL" id="WOCE01000011">
    <property type="protein sequence ID" value="KAE9604619.1"/>
    <property type="molecule type" value="Genomic_DNA"/>
</dbReference>
<dbReference type="GO" id="GO:0008234">
    <property type="term" value="F:cysteine-type peptidase activity"/>
    <property type="evidence" value="ECO:0007669"/>
    <property type="project" value="UniProtKB-KW"/>
</dbReference>
<dbReference type="SMART" id="SM00848">
    <property type="entry name" value="Inhibitor_I29"/>
    <property type="match status" value="1"/>
</dbReference>
<organism evidence="8 9">
    <name type="scientific">Lupinus albus</name>
    <name type="common">White lupine</name>
    <name type="synonym">Lupinus termis</name>
    <dbReference type="NCBI Taxonomy" id="3870"/>
    <lineage>
        <taxon>Eukaryota</taxon>
        <taxon>Viridiplantae</taxon>
        <taxon>Streptophyta</taxon>
        <taxon>Embryophyta</taxon>
        <taxon>Tracheophyta</taxon>
        <taxon>Spermatophyta</taxon>
        <taxon>Magnoliopsida</taxon>
        <taxon>eudicotyledons</taxon>
        <taxon>Gunneridae</taxon>
        <taxon>Pentapetalae</taxon>
        <taxon>rosids</taxon>
        <taxon>fabids</taxon>
        <taxon>Fabales</taxon>
        <taxon>Fabaceae</taxon>
        <taxon>Papilionoideae</taxon>
        <taxon>50 kb inversion clade</taxon>
        <taxon>genistoids sensu lato</taxon>
        <taxon>core genistoids</taxon>
        <taxon>Genisteae</taxon>
        <taxon>Lupinus</taxon>
    </lineage>
</organism>
<dbReference type="GO" id="GO:0006508">
    <property type="term" value="P:proteolysis"/>
    <property type="evidence" value="ECO:0007669"/>
    <property type="project" value="UniProtKB-KW"/>
</dbReference>
<name>A0A6A5P5B7_LUPAL</name>
<dbReference type="InterPro" id="IPR038765">
    <property type="entry name" value="Papain-like_cys_pep_sf"/>
</dbReference>
<dbReference type="FunFam" id="3.90.70.10:FF:000067">
    <property type="entry name" value="Senescence-specific cysteine protease"/>
    <property type="match status" value="1"/>
</dbReference>
<dbReference type="PANTHER" id="PTHR12411">
    <property type="entry name" value="CYSTEINE PROTEASE FAMILY C1-RELATED"/>
    <property type="match status" value="1"/>
</dbReference>